<dbReference type="CDD" id="cd07729">
    <property type="entry name" value="AHL_lactonase_MBL-fold"/>
    <property type="match status" value="1"/>
</dbReference>
<comment type="cofactor">
    <cofactor evidence="1">
        <name>Zn(2+)</name>
        <dbReference type="ChEBI" id="CHEBI:29105"/>
    </cofactor>
</comment>
<dbReference type="Gene3D" id="3.60.15.10">
    <property type="entry name" value="Ribonuclease Z/Hydroxyacylglutathione hydrolase-like"/>
    <property type="match status" value="1"/>
</dbReference>
<reference evidence="7 8" key="1">
    <citation type="submission" date="2020-04" db="EMBL/GenBank/DDBJ databases">
        <authorList>
            <person name="Klaysubun C."/>
            <person name="Duangmal K."/>
            <person name="Lipun K."/>
        </authorList>
    </citation>
    <scope>NUCLEOTIDE SEQUENCE [LARGE SCALE GENOMIC DNA]</scope>
    <source>
        <strain evidence="7 8">JCM 11839</strain>
    </source>
</reference>
<evidence type="ECO:0000256" key="2">
    <source>
        <dbReference type="ARBA" id="ARBA00007749"/>
    </source>
</evidence>
<organism evidence="7 8">
    <name type="scientific">Pseudonocardia xinjiangensis</name>
    <dbReference type="NCBI Taxonomy" id="75289"/>
    <lineage>
        <taxon>Bacteria</taxon>
        <taxon>Bacillati</taxon>
        <taxon>Actinomycetota</taxon>
        <taxon>Actinomycetes</taxon>
        <taxon>Pseudonocardiales</taxon>
        <taxon>Pseudonocardiaceae</taxon>
        <taxon>Pseudonocardia</taxon>
    </lineage>
</organism>
<evidence type="ECO:0000313" key="7">
    <source>
        <dbReference type="EMBL" id="NMH79192.1"/>
    </source>
</evidence>
<dbReference type="Proteomes" id="UP001296706">
    <property type="component" value="Unassembled WGS sequence"/>
</dbReference>
<comment type="caution">
    <text evidence="7">The sequence shown here is derived from an EMBL/GenBank/DDBJ whole genome shotgun (WGS) entry which is preliminary data.</text>
</comment>
<evidence type="ECO:0000256" key="1">
    <source>
        <dbReference type="ARBA" id="ARBA00001947"/>
    </source>
</evidence>
<sequence length="284" mass="31249">MSGYEVLAVRYGTRLARKAENYLNFHVYGEPDEDLPMDYFFWVVRDGERTIVVDCGFSAEAGRRRGRTQLADPGDALMALGIDPGSVSQLVVTHAHYDHIGNLERFPAAEIVIARREYEFWTGPYAARPQFAHSTEAIELDRLAAAGEQGRLRLVEKTLDLAPGFELVVVGGHTPGQLVAQVAVDGEDGGPGAVILAADALHFYEELERDRPFFVVADLVDMYRGFDLLREMSADPGRLLLAGHDAAVPDRFPGRLPDMPGDLTDLVVRVAGRTRTQAEEVVVS</sequence>
<keyword evidence="3" id="KW-0479">Metal-binding</keyword>
<dbReference type="SUPFAM" id="SSF56281">
    <property type="entry name" value="Metallo-hydrolase/oxidoreductase"/>
    <property type="match status" value="1"/>
</dbReference>
<accession>A0ABX1RGP0</accession>
<dbReference type="PANTHER" id="PTHR42978">
    <property type="entry name" value="QUORUM-QUENCHING LACTONASE YTNP-RELATED-RELATED"/>
    <property type="match status" value="1"/>
</dbReference>
<evidence type="ECO:0000256" key="4">
    <source>
        <dbReference type="ARBA" id="ARBA00022801"/>
    </source>
</evidence>
<dbReference type="InterPro" id="IPR051013">
    <property type="entry name" value="MBL_superfamily_lactonases"/>
</dbReference>
<dbReference type="RefSeq" id="WP_169397254.1">
    <property type="nucleotide sequence ID" value="NZ_BAAAJH010000027.1"/>
</dbReference>
<keyword evidence="8" id="KW-1185">Reference proteome</keyword>
<keyword evidence="4" id="KW-0378">Hydrolase</keyword>
<proteinExistence type="inferred from homology"/>
<dbReference type="InterPro" id="IPR036866">
    <property type="entry name" value="RibonucZ/Hydroxyglut_hydro"/>
</dbReference>
<feature type="domain" description="Metallo-beta-lactamase" evidence="6">
    <location>
        <begin position="38"/>
        <end position="244"/>
    </location>
</feature>
<protein>
    <submittedName>
        <fullName evidence="7">N-acyl homoserine lactonase family protein</fullName>
    </submittedName>
</protein>
<evidence type="ECO:0000259" key="6">
    <source>
        <dbReference type="SMART" id="SM00849"/>
    </source>
</evidence>
<dbReference type="EMBL" id="JAAXKY010000061">
    <property type="protein sequence ID" value="NMH79192.1"/>
    <property type="molecule type" value="Genomic_DNA"/>
</dbReference>
<dbReference type="InterPro" id="IPR001279">
    <property type="entry name" value="Metallo-B-lactamas"/>
</dbReference>
<comment type="similarity">
    <text evidence="2">Belongs to the metallo-beta-lactamase superfamily.</text>
</comment>
<keyword evidence="5" id="KW-0862">Zinc</keyword>
<dbReference type="SMART" id="SM00849">
    <property type="entry name" value="Lactamase_B"/>
    <property type="match status" value="1"/>
</dbReference>
<evidence type="ECO:0000313" key="8">
    <source>
        <dbReference type="Proteomes" id="UP001296706"/>
    </source>
</evidence>
<evidence type="ECO:0000256" key="3">
    <source>
        <dbReference type="ARBA" id="ARBA00022723"/>
    </source>
</evidence>
<dbReference type="PANTHER" id="PTHR42978:SF7">
    <property type="entry name" value="METALLO-HYDROLASE RV2300C-RELATED"/>
    <property type="match status" value="1"/>
</dbReference>
<name>A0ABX1RGP0_9PSEU</name>
<gene>
    <name evidence="7" type="ORF">HF577_19120</name>
</gene>
<evidence type="ECO:0000256" key="5">
    <source>
        <dbReference type="ARBA" id="ARBA00022833"/>
    </source>
</evidence>
<dbReference type="Pfam" id="PF00753">
    <property type="entry name" value="Lactamase_B"/>
    <property type="match status" value="1"/>
</dbReference>